<evidence type="ECO:0000256" key="4">
    <source>
        <dbReference type="ARBA" id="ARBA00023268"/>
    </source>
</evidence>
<accession>A0A2T2NMB3</accession>
<sequence length="2465" mass="272020">MDSNSSEATLGNGDEMPRANDSILEPIAIVGIAFKFPQGAESENSLWDKLMKQECTSTEWPKDRLNINGFWNPDPKKMNTIRPRNAHFLHGDIRNFDAQFFGLPPAEAAGLDPQQRGLLETTLHAFENAGIRTRDLAGTDTSVHVGSFCTDYLTFVLRDEQRIPTYNATGCSQTLLSNRISWAFDLRGASLTLDTACSSGLVALDLACRELWSGRSSTAVCAASNVMLSPEMNMTLSNMNFLSPDGKCYSFDHRASGYARGEGFATLILQPLSQALKENNTIRALIRSTGTNQDGHTAGGITLPNKSSQVQLIHDTYRTGTPVGDPIEARAIGECFGAFRSTEDPLHIGAVKTNLGHLEGASGLAGVIKTVLALEKGIIPPNTNFETLNAAIDDEYFHLAFPQSAVSWPSAGIRRASVNSFGYGGTNAHVVLDDALSYLQQRNMMGCHRVKSPNGASGELMAVPPYREINIDGQQSKRMVAEIHHYSTKVDPKGFEPLQIGEGIEKERKDSFYDLQVIGPRLMLFSAADEMGVSRQATAHHQSLLASSFDGTAFNDPAFLDRYALTLATCRDAHVWKSFCLIDSIQKMGKNEMAISIPTRGCYANPVTGFVFTGQGAQWHLMGRELLACAPFSRSIYSSQTFLSQLGWSYSITDLLTNEKHKTIVSQARFSQILTTVVQIALVDLFQWLKLVPKVVVGHSSGEIAAAYCAGHIDHASALKISFYRGILSSVLEKDTSGRCSMAAVGLSTDRARAEFDEFEHATPLPRNKHMGFTISCINSQESTTISGPDDVLEDFVRYLNDKQIFARKLKVGVGYHSPQMLRIASSYEHSIHGLDSCSPDGERPMMVSSVTAKPVTAHEVCSPAYWVRNMVSTVDFLGAIRFCCQNTQEGSFKNLDMSHRNQVCVQAWIEIGPHAALQGPLKQILKVHRPEDPVCYTSALYRGQSALQSMLNCIGYIHCQNVNLDLARATTLTLADNQISPIPNLLPRYVFNHSTLYWEESPSNIAFRLRPHPKHDLVGVRTDGNSQAEARWKFIIKPNELPWVKDHCIQGSTIYPAAGTLAMVLEAAKQLIVDERVPIAFELTDVEFPAPVRINSDLGVELNLHMSTSLRNGSNKIIDHSFRTILREADGRETEVCSGNVRGDYERAVTEVDAGREYQASRQALQADFCQALQDCNQRMDSNDMYSSMAKLGLEYGPCFQTVSDVAYERCGRAVATILISEPNANDGKSVSSTYVVHPSRLDGLFQMGFSTLKEHSPARGLIPTRIGKLWIPVTGFGEIEADVKAYCKAIDVSERGATFAITVYDAAFTDLVTKIDNLELTAVSNASETRFSLDDAPYHCSYMTWKPDVDLMERGGLARMGKMDLSSTTLRGYLDHLAHKRPQLRYLDIGYEFDTVTTACMAALESHEIGSRFQEYVVLRKDTPCLDRARTCLPYSDRLYFKLIDQDTGHLPKTVERGRYDVIILDTQAVANIQQFISTQLRGLLQEDGKLILLEREDGSNMTDIDDNHWQHLLEQSGYCIDDVIRGTQANREYPRRIFISSIAGEPGAIDYTVPTIILDQTSPRQMGVARELCRLFEVDIETSTQSLTEAAASLENERRHYIFIQDLERPTLKDMEASGFKSIKSILARSKSLIWVKQESEDPDHSINDGLLRVSRHENGNVALVSLALDVRSQRPAEDIARPIQIVHRQLQKNINGVYEPEYAEKNGYLCINRLTRARRLDEHVFSATETPLLRKAIGDQALRLSIRTPGALGTLEWIEDLTLQGPLGAKEIEFEVQAIGINFKDALALLGRVTTQNLGSECAGVVTHVGSSVTHINPGDRIATGLLDTFRTRMRVPETDAYVLPEHISLVAAASIPTAFRTAYYCLVDLARLQKGESILIHRASGATGQAAIQLAQKLDAVIYATVGSESKKKLLIEQYNIPENHILYSRDTSFADGIRRLTEGRGVDVILNSLTGKLLETSWEIIAPWGRFIEIGLSDAFSRQKLPMLQFTQGVTFASFNLSNFSRFRMRAAHDRLTKAYWELLESGDIRPVYPLQVYSVEQAEAAFRLLQSGDSSGKLVLELSKESKVPTMRSSHSTLLFDANATFIIVGGLGGLGRSIAQWMCGKGAKNLILISRSGLSCNQKAQKMVSKLQESGVRVECPQVDIGNFSMLERTIGDLAKCMPPIKGCFQSAMVLRDSTLSRMSVEEWKLATEPKVQGSWNLHQILPSGMDFFVLLSSVVGIGGNGGQSNYAAGCTYEDSLARYRVKIGEKAVAIDLGLVLGEGVVAENDAIMEHLLRRRVTRPNSMGEVLAILDFYCSPDCPMPTPEESQLITGLSLPADIIESGHSVPVELKLPTFSIMHTFGSRSGVVGQETGQTQSFKTVFMNAEDVASGAKVASDMLKDQLGRLLGVDELELGRPLGQYGIDSLIALEIKNWIGKEMGADLAVFEISGEATLLSIGHIVSIKSHMRPHHWTN</sequence>
<dbReference type="SMART" id="SM00822">
    <property type="entry name" value="PKS_KR"/>
    <property type="match status" value="1"/>
</dbReference>
<dbReference type="InterPro" id="IPR013968">
    <property type="entry name" value="PKS_KR"/>
</dbReference>
<dbReference type="InterPro" id="IPR011032">
    <property type="entry name" value="GroES-like_sf"/>
</dbReference>
<evidence type="ECO:0000256" key="3">
    <source>
        <dbReference type="ARBA" id="ARBA00022679"/>
    </source>
</evidence>
<dbReference type="SMART" id="SM00823">
    <property type="entry name" value="PKS_PP"/>
    <property type="match status" value="1"/>
</dbReference>
<dbReference type="GO" id="GO:0044550">
    <property type="term" value="P:secondary metabolite biosynthetic process"/>
    <property type="evidence" value="ECO:0007669"/>
    <property type="project" value="TreeGrafter"/>
</dbReference>
<dbReference type="InterPro" id="IPR049900">
    <property type="entry name" value="PKS_mFAS_DH"/>
</dbReference>
<keyword evidence="5" id="KW-0012">Acyltransferase</keyword>
<feature type="active site" description="Proton donor; for dehydratase activity" evidence="6">
    <location>
        <position position="1244"/>
    </location>
</feature>
<dbReference type="Gene3D" id="1.10.1200.10">
    <property type="entry name" value="ACP-like"/>
    <property type="match status" value="1"/>
</dbReference>
<evidence type="ECO:0000259" key="8">
    <source>
        <dbReference type="PROSITE" id="PS52004"/>
    </source>
</evidence>
<dbReference type="GO" id="GO:0031177">
    <property type="term" value="F:phosphopantetheine binding"/>
    <property type="evidence" value="ECO:0007669"/>
    <property type="project" value="InterPro"/>
</dbReference>
<dbReference type="Gene3D" id="3.40.50.720">
    <property type="entry name" value="NAD(P)-binding Rossmann-like Domain"/>
    <property type="match status" value="1"/>
</dbReference>
<evidence type="ECO:0000313" key="10">
    <source>
        <dbReference type="EMBL" id="PSN66572.1"/>
    </source>
</evidence>
<dbReference type="Pfam" id="PF02801">
    <property type="entry name" value="Ketoacyl-synt_C"/>
    <property type="match status" value="1"/>
</dbReference>
<dbReference type="Pfam" id="PF08240">
    <property type="entry name" value="ADH_N"/>
    <property type="match status" value="1"/>
</dbReference>
<feature type="domain" description="Carrier" evidence="7">
    <location>
        <begin position="2380"/>
        <end position="2456"/>
    </location>
</feature>
<dbReference type="STRING" id="1448308.A0A2T2NMB3"/>
<dbReference type="SMART" id="SM00825">
    <property type="entry name" value="PKS_KS"/>
    <property type="match status" value="1"/>
</dbReference>
<dbReference type="CDD" id="cd05195">
    <property type="entry name" value="enoyl_red"/>
    <property type="match status" value="1"/>
</dbReference>
<dbReference type="GO" id="GO:0016491">
    <property type="term" value="F:oxidoreductase activity"/>
    <property type="evidence" value="ECO:0007669"/>
    <property type="project" value="InterPro"/>
</dbReference>
<dbReference type="OrthoDB" id="329835at2759"/>
<dbReference type="SUPFAM" id="SSF51735">
    <property type="entry name" value="NAD(P)-binding Rossmann-fold domains"/>
    <property type="match status" value="2"/>
</dbReference>
<dbReference type="PANTHER" id="PTHR43775:SF29">
    <property type="entry name" value="ASPERFURANONE POLYKETIDE SYNTHASE AFOG-RELATED"/>
    <property type="match status" value="1"/>
</dbReference>
<protein>
    <submittedName>
        <fullName evidence="10">Reducing type I polyketide synthase</fullName>
    </submittedName>
</protein>
<dbReference type="GO" id="GO:1901336">
    <property type="term" value="P:lactone biosynthetic process"/>
    <property type="evidence" value="ECO:0007669"/>
    <property type="project" value="UniProtKB-ARBA"/>
</dbReference>
<keyword evidence="11" id="KW-1185">Reference proteome</keyword>
<evidence type="ECO:0000256" key="2">
    <source>
        <dbReference type="ARBA" id="ARBA00022553"/>
    </source>
</evidence>
<keyword evidence="3" id="KW-0808">Transferase</keyword>
<dbReference type="Pfam" id="PF23114">
    <property type="entry name" value="NAD-bd_HRPKS_sdrA"/>
    <property type="match status" value="1"/>
</dbReference>
<feature type="region of interest" description="N-terminal hotdog fold" evidence="6">
    <location>
        <begin position="1016"/>
        <end position="1149"/>
    </location>
</feature>
<dbReference type="InterPro" id="IPR013154">
    <property type="entry name" value="ADH-like_N"/>
</dbReference>
<dbReference type="InterPro" id="IPR036736">
    <property type="entry name" value="ACP-like_sf"/>
</dbReference>
<keyword evidence="4" id="KW-0511">Multifunctional enzyme</keyword>
<dbReference type="SMART" id="SM00829">
    <property type="entry name" value="PKS_ER"/>
    <property type="match status" value="1"/>
</dbReference>
<dbReference type="Proteomes" id="UP000240883">
    <property type="component" value="Unassembled WGS sequence"/>
</dbReference>
<dbReference type="PROSITE" id="PS52019">
    <property type="entry name" value="PKS_MFAS_DH"/>
    <property type="match status" value="1"/>
</dbReference>
<gene>
    <name evidence="10" type="ORF">BS50DRAFT_620815</name>
</gene>
<dbReference type="InterPro" id="IPR020807">
    <property type="entry name" value="PKS_DH"/>
</dbReference>
<dbReference type="FunFam" id="3.40.50.720:FF:000209">
    <property type="entry name" value="Polyketide synthase Pks12"/>
    <property type="match status" value="1"/>
</dbReference>
<evidence type="ECO:0000256" key="1">
    <source>
        <dbReference type="ARBA" id="ARBA00022450"/>
    </source>
</evidence>
<dbReference type="SUPFAM" id="SSF53901">
    <property type="entry name" value="Thiolase-like"/>
    <property type="match status" value="1"/>
</dbReference>
<dbReference type="EMBL" id="KZ678135">
    <property type="protein sequence ID" value="PSN66572.1"/>
    <property type="molecule type" value="Genomic_DNA"/>
</dbReference>
<dbReference type="SUPFAM" id="SSF47336">
    <property type="entry name" value="ACP-like"/>
    <property type="match status" value="1"/>
</dbReference>
<dbReference type="InterPro" id="IPR050091">
    <property type="entry name" value="PKS_NRPS_Biosynth_Enz"/>
</dbReference>
<dbReference type="InterPro" id="IPR020843">
    <property type="entry name" value="ER"/>
</dbReference>
<dbReference type="InterPro" id="IPR056501">
    <property type="entry name" value="NAD-bd_HRPKS_sdrA"/>
</dbReference>
<dbReference type="InterPro" id="IPR009081">
    <property type="entry name" value="PP-bd_ACP"/>
</dbReference>
<dbReference type="InterPro" id="IPR029063">
    <property type="entry name" value="SAM-dependent_MTases_sf"/>
</dbReference>
<evidence type="ECO:0000259" key="9">
    <source>
        <dbReference type="PROSITE" id="PS52019"/>
    </source>
</evidence>
<dbReference type="PROSITE" id="PS50075">
    <property type="entry name" value="CARRIER"/>
    <property type="match status" value="1"/>
</dbReference>
<dbReference type="SUPFAM" id="SSF55048">
    <property type="entry name" value="Probable ACP-binding domain of malonyl-CoA ACP transacylase"/>
    <property type="match status" value="1"/>
</dbReference>
<dbReference type="Gene3D" id="3.10.129.110">
    <property type="entry name" value="Polyketide synthase dehydratase"/>
    <property type="match status" value="1"/>
</dbReference>
<organism evidence="10 11">
    <name type="scientific">Corynespora cassiicola Philippines</name>
    <dbReference type="NCBI Taxonomy" id="1448308"/>
    <lineage>
        <taxon>Eukaryota</taxon>
        <taxon>Fungi</taxon>
        <taxon>Dikarya</taxon>
        <taxon>Ascomycota</taxon>
        <taxon>Pezizomycotina</taxon>
        <taxon>Dothideomycetes</taxon>
        <taxon>Pleosporomycetidae</taxon>
        <taxon>Pleosporales</taxon>
        <taxon>Corynesporascaceae</taxon>
        <taxon>Corynespora</taxon>
    </lineage>
</organism>
<evidence type="ECO:0000256" key="6">
    <source>
        <dbReference type="PROSITE-ProRule" id="PRU01363"/>
    </source>
</evidence>
<dbReference type="InterPro" id="IPR014030">
    <property type="entry name" value="Ketoacyl_synth_N"/>
</dbReference>
<dbReference type="InterPro" id="IPR016036">
    <property type="entry name" value="Malonyl_transacylase_ACP-bd"/>
</dbReference>
<evidence type="ECO:0000256" key="5">
    <source>
        <dbReference type="ARBA" id="ARBA00023315"/>
    </source>
</evidence>
<keyword evidence="2" id="KW-0597">Phosphoprotein</keyword>
<dbReference type="Gene3D" id="3.90.180.10">
    <property type="entry name" value="Medium-chain alcohol dehydrogenases, catalytic domain"/>
    <property type="match status" value="1"/>
</dbReference>
<dbReference type="Gene3D" id="3.40.50.150">
    <property type="entry name" value="Vaccinia Virus protein VP39"/>
    <property type="match status" value="1"/>
</dbReference>
<dbReference type="InterPro" id="IPR049552">
    <property type="entry name" value="PKS_DH_N"/>
</dbReference>
<feature type="active site" description="Proton acceptor; for dehydratase activity" evidence="6">
    <location>
        <position position="1048"/>
    </location>
</feature>
<dbReference type="InterPro" id="IPR016039">
    <property type="entry name" value="Thiolase-like"/>
</dbReference>
<dbReference type="SUPFAM" id="SSF50129">
    <property type="entry name" value="GroES-like"/>
    <property type="match status" value="1"/>
</dbReference>
<dbReference type="Pfam" id="PF14765">
    <property type="entry name" value="PS-DH"/>
    <property type="match status" value="1"/>
</dbReference>
<proteinExistence type="predicted"/>
<dbReference type="SUPFAM" id="SSF52151">
    <property type="entry name" value="FabD/lysophospholipase-like"/>
    <property type="match status" value="1"/>
</dbReference>
<name>A0A2T2NMB3_CORCC</name>
<dbReference type="InterPro" id="IPR001227">
    <property type="entry name" value="Ac_transferase_dom_sf"/>
</dbReference>
<evidence type="ECO:0000259" key="7">
    <source>
        <dbReference type="PROSITE" id="PS50075"/>
    </source>
</evidence>
<dbReference type="InterPro" id="IPR014031">
    <property type="entry name" value="Ketoacyl_synth_C"/>
</dbReference>
<dbReference type="Gene3D" id="3.40.366.10">
    <property type="entry name" value="Malonyl-Coenzyme A Acyl Carrier Protein, domain 2"/>
    <property type="match status" value="1"/>
</dbReference>
<dbReference type="InterPro" id="IPR057326">
    <property type="entry name" value="KR_dom"/>
</dbReference>
<dbReference type="InterPro" id="IPR014043">
    <property type="entry name" value="Acyl_transferase_dom"/>
</dbReference>
<dbReference type="InterPro" id="IPR042104">
    <property type="entry name" value="PKS_dehydratase_sf"/>
</dbReference>
<dbReference type="GO" id="GO:0006633">
    <property type="term" value="P:fatty acid biosynthetic process"/>
    <property type="evidence" value="ECO:0007669"/>
    <property type="project" value="TreeGrafter"/>
</dbReference>
<dbReference type="InterPro" id="IPR020806">
    <property type="entry name" value="PKS_PP-bd"/>
</dbReference>
<dbReference type="PROSITE" id="PS52004">
    <property type="entry name" value="KS3_2"/>
    <property type="match status" value="1"/>
</dbReference>
<dbReference type="InterPro" id="IPR049551">
    <property type="entry name" value="PKS_DH_C"/>
</dbReference>
<dbReference type="SMART" id="SM00827">
    <property type="entry name" value="PKS_AT"/>
    <property type="match status" value="1"/>
</dbReference>
<dbReference type="SMART" id="SM00826">
    <property type="entry name" value="PKS_DH"/>
    <property type="match status" value="1"/>
</dbReference>
<dbReference type="Pfam" id="PF08659">
    <property type="entry name" value="KR"/>
    <property type="match status" value="1"/>
</dbReference>
<dbReference type="Pfam" id="PF21089">
    <property type="entry name" value="PKS_DH_N"/>
    <property type="match status" value="1"/>
</dbReference>
<evidence type="ECO:0000313" key="11">
    <source>
        <dbReference type="Proteomes" id="UP000240883"/>
    </source>
</evidence>
<dbReference type="CDD" id="cd00833">
    <property type="entry name" value="PKS"/>
    <property type="match status" value="1"/>
</dbReference>
<feature type="domain" description="PKS/mFAS DH" evidence="9">
    <location>
        <begin position="1016"/>
        <end position="1331"/>
    </location>
</feature>
<dbReference type="InterPro" id="IPR020841">
    <property type="entry name" value="PKS_Beta-ketoAc_synthase_dom"/>
</dbReference>
<dbReference type="Pfam" id="PF00109">
    <property type="entry name" value="ketoacyl-synt"/>
    <property type="match status" value="1"/>
</dbReference>
<dbReference type="InterPro" id="IPR016035">
    <property type="entry name" value="Acyl_Trfase/lysoPLipase"/>
</dbReference>
<dbReference type="Pfam" id="PF00698">
    <property type="entry name" value="Acyl_transf_1"/>
    <property type="match status" value="1"/>
</dbReference>
<dbReference type="Gene3D" id="3.40.47.10">
    <property type="match status" value="1"/>
</dbReference>
<keyword evidence="1" id="KW-0596">Phosphopantetheine</keyword>
<reference evidence="10 11" key="1">
    <citation type="journal article" date="2018" name="Front. Microbiol.">
        <title>Genome-Wide Analysis of Corynespora cassiicola Leaf Fall Disease Putative Effectors.</title>
        <authorList>
            <person name="Lopez D."/>
            <person name="Ribeiro S."/>
            <person name="Label P."/>
            <person name="Fumanal B."/>
            <person name="Venisse J.S."/>
            <person name="Kohler A."/>
            <person name="de Oliveira R.R."/>
            <person name="Labutti K."/>
            <person name="Lipzen A."/>
            <person name="Lail K."/>
            <person name="Bauer D."/>
            <person name="Ohm R.A."/>
            <person name="Barry K.W."/>
            <person name="Spatafora J."/>
            <person name="Grigoriev I.V."/>
            <person name="Martin F.M."/>
            <person name="Pujade-Renaud V."/>
        </authorList>
    </citation>
    <scope>NUCLEOTIDE SEQUENCE [LARGE SCALE GENOMIC DNA]</scope>
    <source>
        <strain evidence="10 11">Philippines</strain>
    </source>
</reference>
<dbReference type="GO" id="GO:0004312">
    <property type="term" value="F:fatty acid synthase activity"/>
    <property type="evidence" value="ECO:0007669"/>
    <property type="project" value="TreeGrafter"/>
</dbReference>
<dbReference type="PANTHER" id="PTHR43775">
    <property type="entry name" value="FATTY ACID SYNTHASE"/>
    <property type="match status" value="1"/>
</dbReference>
<feature type="region of interest" description="C-terminal hotdog fold" evidence="6">
    <location>
        <begin position="1178"/>
        <end position="1331"/>
    </location>
</feature>
<feature type="domain" description="Ketosynthase family 3 (KS3)" evidence="8">
    <location>
        <begin position="24"/>
        <end position="434"/>
    </location>
</feature>
<dbReference type="Pfam" id="PF13602">
    <property type="entry name" value="ADH_zinc_N_2"/>
    <property type="match status" value="1"/>
</dbReference>
<dbReference type="InterPro" id="IPR036291">
    <property type="entry name" value="NAD(P)-bd_dom_sf"/>
</dbReference>
<dbReference type="Pfam" id="PF23297">
    <property type="entry name" value="ACP_SdgA_C"/>
    <property type="match status" value="1"/>
</dbReference>